<gene>
    <name evidence="4" type="ORF">G7Y89_g13472</name>
</gene>
<dbReference type="AlphaFoldDB" id="A0A8H4R9S9"/>
<dbReference type="GO" id="GO:0008270">
    <property type="term" value="F:zinc ion binding"/>
    <property type="evidence" value="ECO:0007669"/>
    <property type="project" value="InterPro"/>
</dbReference>
<name>A0A8H4R9S9_9HELO</name>
<dbReference type="InterPro" id="IPR036864">
    <property type="entry name" value="Zn2-C6_fun-type_DNA-bd_sf"/>
</dbReference>
<reference evidence="4 5" key="1">
    <citation type="submission" date="2020-03" db="EMBL/GenBank/DDBJ databases">
        <title>Draft Genome Sequence of Cudoniella acicularis.</title>
        <authorList>
            <person name="Buettner E."/>
            <person name="Kellner H."/>
        </authorList>
    </citation>
    <scope>NUCLEOTIDE SEQUENCE [LARGE SCALE GENOMIC DNA]</scope>
    <source>
        <strain evidence="4 5">DSM 108380</strain>
    </source>
</reference>
<feature type="region of interest" description="Disordered" evidence="2">
    <location>
        <begin position="925"/>
        <end position="962"/>
    </location>
</feature>
<dbReference type="Gene3D" id="4.10.240.10">
    <property type="entry name" value="Zn(2)-C6 fungal-type DNA-binding domain"/>
    <property type="match status" value="1"/>
</dbReference>
<dbReference type="EMBL" id="JAAMPI010001578">
    <property type="protein sequence ID" value="KAF4624696.1"/>
    <property type="molecule type" value="Genomic_DNA"/>
</dbReference>
<feature type="compositionally biased region" description="Basic and acidic residues" evidence="2">
    <location>
        <begin position="785"/>
        <end position="794"/>
    </location>
</feature>
<dbReference type="OrthoDB" id="3503699at2759"/>
<dbReference type="PANTHER" id="PTHR14187:SF5">
    <property type="entry name" value="HEAT SHOCK 70 KDA PROTEIN 12A"/>
    <property type="match status" value="1"/>
</dbReference>
<sequence>MAQTEKTIVVAIDLGTGSQTATHAIVEDSFSLDGTLRRDKRNRVAREVRDWPGSNNGNATGNVCVPSIQVHLKNTRQLLFWGFEAQEYLNEPYPDPPLEEVYVIEHPKLLLADSEKYQAEREEVRAVLGKSAAEAFEDGLKPVVKHVMDSANRDYFGGINSCKVELILAFPSGWSDRIHTIVAGCGARAMREAISSLGLQNMVFGIENVYTVSETLCGAKEWLKDTVREATVSLDLVSDPKNLDQLNEGDCFLATDIGAGTGCVTPFKLVSKDPLRIDQLGRTQSLEVSGEAVQAEFKRLITPTITAADFPGDIPRLIYHICRKFNEKKKDCGLTRHHSSTWNLQIPHLRPNPSKNFYADCMKIAYQTLDASFDPSLNILEAKLLELLEQFPEMKAIVFLGQLGGSSQYLRNRMSRSQISQRVKIRHSQSGKLNVVKGALSERMSLGEKFVRKYKPRKSYGTIVLLHYYTGSPAESMFPNPQEQGAVPFERHVDGDWLTVIEWAIPRDKTFENSNGNNVGQDGRRHHTWKYREQDISFEDIIIVSEEVPPVPQYDGKSYTLWTEAHEQNQLVVDGQRMDVQQIPFSWDLTMSQQLNANGQHIGSYSQDDLLTIHWPEKFVKGKRRWKLRMLEYDLIWDITEMQVKVYIRALFPNANGPPTTQLAKEREIGLDEKVYTGESRSTALQRDIVISGALDESPDDEEFAAQNDNEIQLPGVSDDANVQGDQNREVQQHQLGTQGLLFEAPANSIHQQVNHSSDSTLTKEAPDLPRPIRKPEKSSSSGRLRSDGRRREGILNPTHTHEPNAQVLTATTGCYTCKARKKKCDCILTFDEATATSSCQECLRWNFECHMTDPPWAKNPSQLSENLLEWKQQISRKRKSAESDSPRTSSRDHSMTMVAPLESSSNQTLNMHSRTPTMGGLPMPMSGETGFSRPRGVFTARRGGKEGSGPAKHVFGYSMER</sequence>
<evidence type="ECO:0000256" key="2">
    <source>
        <dbReference type="SAM" id="MobiDB-lite"/>
    </source>
</evidence>
<dbReference type="PROSITE" id="PS50048">
    <property type="entry name" value="ZN2_CY6_FUNGAL_2"/>
    <property type="match status" value="1"/>
</dbReference>
<dbReference type="SUPFAM" id="SSF57701">
    <property type="entry name" value="Zn2/Cys6 DNA-binding domain"/>
    <property type="match status" value="1"/>
</dbReference>
<dbReference type="SMART" id="SM00066">
    <property type="entry name" value="GAL4"/>
    <property type="match status" value="1"/>
</dbReference>
<evidence type="ECO:0000313" key="5">
    <source>
        <dbReference type="Proteomes" id="UP000566819"/>
    </source>
</evidence>
<dbReference type="CDD" id="cd10170">
    <property type="entry name" value="ASKHA_NBD_HSP70"/>
    <property type="match status" value="1"/>
</dbReference>
<keyword evidence="5" id="KW-1185">Reference proteome</keyword>
<evidence type="ECO:0000256" key="1">
    <source>
        <dbReference type="ARBA" id="ARBA00023242"/>
    </source>
</evidence>
<feature type="domain" description="Zn(2)-C6 fungal-type" evidence="3">
    <location>
        <begin position="814"/>
        <end position="852"/>
    </location>
</feature>
<evidence type="ECO:0000259" key="3">
    <source>
        <dbReference type="PROSITE" id="PS50048"/>
    </source>
</evidence>
<dbReference type="GO" id="GO:0000981">
    <property type="term" value="F:DNA-binding transcription factor activity, RNA polymerase II-specific"/>
    <property type="evidence" value="ECO:0007669"/>
    <property type="project" value="InterPro"/>
</dbReference>
<comment type="caution">
    <text evidence="4">The sequence shown here is derived from an EMBL/GenBank/DDBJ whole genome shotgun (WGS) entry which is preliminary data.</text>
</comment>
<evidence type="ECO:0000313" key="4">
    <source>
        <dbReference type="EMBL" id="KAF4624696.1"/>
    </source>
</evidence>
<dbReference type="Proteomes" id="UP000566819">
    <property type="component" value="Unassembled WGS sequence"/>
</dbReference>
<feature type="region of interest" description="Disordered" evidence="2">
    <location>
        <begin position="875"/>
        <end position="910"/>
    </location>
</feature>
<feature type="region of interest" description="Disordered" evidence="2">
    <location>
        <begin position="752"/>
        <end position="805"/>
    </location>
</feature>
<keyword evidence="1" id="KW-0539">Nucleus</keyword>
<protein>
    <recommendedName>
        <fullName evidence="3">Zn(2)-C6 fungal-type domain-containing protein</fullName>
    </recommendedName>
</protein>
<feature type="compositionally biased region" description="Polar residues" evidence="2">
    <location>
        <begin position="752"/>
        <end position="763"/>
    </location>
</feature>
<accession>A0A8H4R9S9</accession>
<dbReference type="PANTHER" id="PTHR14187">
    <property type="entry name" value="ALPHA KINASE/ELONGATION FACTOR 2 KINASE"/>
    <property type="match status" value="1"/>
</dbReference>
<dbReference type="InterPro" id="IPR001138">
    <property type="entry name" value="Zn2Cys6_DnaBD"/>
</dbReference>
<feature type="compositionally biased region" description="Basic and acidic residues" evidence="2">
    <location>
        <begin position="881"/>
        <end position="895"/>
    </location>
</feature>
<proteinExistence type="predicted"/>
<organism evidence="4 5">
    <name type="scientific">Cudoniella acicularis</name>
    <dbReference type="NCBI Taxonomy" id="354080"/>
    <lineage>
        <taxon>Eukaryota</taxon>
        <taxon>Fungi</taxon>
        <taxon>Dikarya</taxon>
        <taxon>Ascomycota</taxon>
        <taxon>Pezizomycotina</taxon>
        <taxon>Leotiomycetes</taxon>
        <taxon>Helotiales</taxon>
        <taxon>Tricladiaceae</taxon>
        <taxon>Cudoniella</taxon>
    </lineage>
</organism>